<keyword evidence="2" id="KW-1185">Reference proteome</keyword>
<name>A0A915HFJ3_ROMCU</name>
<keyword evidence="1" id="KW-0812">Transmembrane</keyword>
<dbReference type="WBParaSite" id="nRc.2.0.1.t00373-RA">
    <property type="protein sequence ID" value="nRc.2.0.1.t00373-RA"/>
    <property type="gene ID" value="nRc.2.0.1.g00373"/>
</dbReference>
<feature type="transmembrane region" description="Helical" evidence="1">
    <location>
        <begin position="121"/>
        <end position="145"/>
    </location>
</feature>
<feature type="transmembrane region" description="Helical" evidence="1">
    <location>
        <begin position="6"/>
        <end position="28"/>
    </location>
</feature>
<feature type="transmembrane region" description="Helical" evidence="1">
    <location>
        <begin position="165"/>
        <end position="190"/>
    </location>
</feature>
<evidence type="ECO:0000256" key="1">
    <source>
        <dbReference type="SAM" id="Phobius"/>
    </source>
</evidence>
<keyword evidence="1" id="KW-0472">Membrane</keyword>
<evidence type="ECO:0000313" key="2">
    <source>
        <dbReference type="Proteomes" id="UP000887565"/>
    </source>
</evidence>
<dbReference type="Gene3D" id="1.20.1070.10">
    <property type="entry name" value="Rhodopsin 7-helix transmembrane proteins"/>
    <property type="match status" value="1"/>
</dbReference>
<sequence length="220" mass="25301">MESCIATIIASTAVFLNIICSICLLMYCKAFPDVIRLQVMSISMSYTLRASYLIYKSICGMIYSTGIYIEPVERTYCVIDIFFYVVTHQVNQVSLMWLGLDRLYVSFRGKSMISGLSSTAIISNVLLIWILSIVFYIFCVFYGNMSFHQRVCFCVASTAVPISPIYSLMTFSMISVQMFNCAMYMFLIFWSKRQLDQFGRSTSQNLDDRFMLWSNFTAGR</sequence>
<evidence type="ECO:0000313" key="3">
    <source>
        <dbReference type="WBParaSite" id="nRc.2.0.1.t00373-RA"/>
    </source>
</evidence>
<feature type="transmembrane region" description="Helical" evidence="1">
    <location>
        <begin position="49"/>
        <end position="69"/>
    </location>
</feature>
<feature type="transmembrane region" description="Helical" evidence="1">
    <location>
        <begin position="81"/>
        <end position="100"/>
    </location>
</feature>
<keyword evidence="1" id="KW-1133">Transmembrane helix</keyword>
<proteinExistence type="predicted"/>
<dbReference type="AlphaFoldDB" id="A0A915HFJ3"/>
<organism evidence="2 3">
    <name type="scientific">Romanomermis culicivorax</name>
    <name type="common">Nematode worm</name>
    <dbReference type="NCBI Taxonomy" id="13658"/>
    <lineage>
        <taxon>Eukaryota</taxon>
        <taxon>Metazoa</taxon>
        <taxon>Ecdysozoa</taxon>
        <taxon>Nematoda</taxon>
        <taxon>Enoplea</taxon>
        <taxon>Dorylaimia</taxon>
        <taxon>Mermithida</taxon>
        <taxon>Mermithoidea</taxon>
        <taxon>Mermithidae</taxon>
        <taxon>Romanomermis</taxon>
    </lineage>
</organism>
<protein>
    <submittedName>
        <fullName evidence="3">G-protein coupled receptors family 1 profile domain-containing protein</fullName>
    </submittedName>
</protein>
<dbReference type="Proteomes" id="UP000887565">
    <property type="component" value="Unplaced"/>
</dbReference>
<reference evidence="3" key="1">
    <citation type="submission" date="2022-11" db="UniProtKB">
        <authorList>
            <consortium name="WormBaseParasite"/>
        </authorList>
    </citation>
    <scope>IDENTIFICATION</scope>
</reference>
<accession>A0A915HFJ3</accession>